<proteinExistence type="predicted"/>
<accession>A0A7W6E9W6</accession>
<gene>
    <name evidence="1" type="ORF">GGR95_002962</name>
</gene>
<dbReference type="Proteomes" id="UP000530268">
    <property type="component" value="Unassembled WGS sequence"/>
</dbReference>
<evidence type="ECO:0000313" key="2">
    <source>
        <dbReference type="Proteomes" id="UP000530268"/>
    </source>
</evidence>
<dbReference type="RefSeq" id="WP_184567111.1">
    <property type="nucleotide sequence ID" value="NZ_JACIEI010000013.1"/>
</dbReference>
<sequence>MSNARGDEAQLLSRIQSAFGTAEVATDGNFYALPFYSCNTSPSQELNEDEAIYGDAFPGDAVGGLQNLSGNMVVPMGLNSIGWHLRSILGAPVTTEITAGKHQHVFTAGALPGLQYMTQCLSHRRVDQHFVQDSLVATSFEVQARKNSERARATMNMIGRAEVPVAATLDATPVSYAVDPVPVGFAGKCLVGTTETAAITGASLTLNSGNEADQETLNGLPTAAAIDWGRWSVTGSLDARFRDRVWYDRALNGEAIDLALTWSVSADYSLELRCPSVRIERTGIPVEGRGIISSSFSLRANRPVAGASLFTATLKNTVDTYANPV</sequence>
<name>A0A7W6E9W6_9RHOB</name>
<dbReference type="InterPro" id="IPR044000">
    <property type="entry name" value="Phage_tube_2"/>
</dbReference>
<protein>
    <submittedName>
        <fullName evidence="1">Uncharacterized protein</fullName>
    </submittedName>
</protein>
<dbReference type="AlphaFoldDB" id="A0A7W6E9W6"/>
<comment type="caution">
    <text evidence="1">The sequence shown here is derived from an EMBL/GenBank/DDBJ whole genome shotgun (WGS) entry which is preliminary data.</text>
</comment>
<reference evidence="1 2" key="1">
    <citation type="submission" date="2020-08" db="EMBL/GenBank/DDBJ databases">
        <title>Genomic Encyclopedia of Type Strains, Phase IV (KMG-IV): sequencing the most valuable type-strain genomes for metagenomic binning, comparative biology and taxonomic classification.</title>
        <authorList>
            <person name="Goeker M."/>
        </authorList>
    </citation>
    <scope>NUCLEOTIDE SEQUENCE [LARGE SCALE GENOMIC DNA]</scope>
    <source>
        <strain evidence="1 2">DSM 102234</strain>
    </source>
</reference>
<keyword evidence="2" id="KW-1185">Reference proteome</keyword>
<evidence type="ECO:0000313" key="1">
    <source>
        <dbReference type="EMBL" id="MBB3995307.1"/>
    </source>
</evidence>
<dbReference type="EMBL" id="JACIEI010000013">
    <property type="protein sequence ID" value="MBB3995307.1"/>
    <property type="molecule type" value="Genomic_DNA"/>
</dbReference>
<dbReference type="Pfam" id="PF18906">
    <property type="entry name" value="Phage_tube_2"/>
    <property type="match status" value="1"/>
</dbReference>
<organism evidence="1 2">
    <name type="scientific">Sulfitobacter undariae</name>
    <dbReference type="NCBI Taxonomy" id="1563671"/>
    <lineage>
        <taxon>Bacteria</taxon>
        <taxon>Pseudomonadati</taxon>
        <taxon>Pseudomonadota</taxon>
        <taxon>Alphaproteobacteria</taxon>
        <taxon>Rhodobacterales</taxon>
        <taxon>Roseobacteraceae</taxon>
        <taxon>Sulfitobacter</taxon>
    </lineage>
</organism>